<dbReference type="EMBL" id="JBBWWQ010000012">
    <property type="protein sequence ID" value="KAK8934190.1"/>
    <property type="molecule type" value="Genomic_DNA"/>
</dbReference>
<dbReference type="Proteomes" id="UP001418222">
    <property type="component" value="Unassembled WGS sequence"/>
</dbReference>
<gene>
    <name evidence="2" type="ORF">KSP39_PZI014711</name>
</gene>
<dbReference type="GO" id="GO:0005840">
    <property type="term" value="C:ribosome"/>
    <property type="evidence" value="ECO:0007669"/>
    <property type="project" value="InterPro"/>
</dbReference>
<protein>
    <recommendedName>
        <fullName evidence="1">Large ribosomal subunit protein uL11 C-terminal domain-containing protein</fullName>
    </recommendedName>
</protein>
<dbReference type="Gene3D" id="1.10.10.250">
    <property type="entry name" value="Ribosomal protein L11, C-terminal domain"/>
    <property type="match status" value="1"/>
</dbReference>
<keyword evidence="3" id="KW-1185">Reference proteome</keyword>
<name>A0AAP0G259_9ASPA</name>
<dbReference type="Pfam" id="PF00298">
    <property type="entry name" value="Ribosomal_L11"/>
    <property type="match status" value="1"/>
</dbReference>
<comment type="caution">
    <text evidence="2">The sequence shown here is derived from an EMBL/GenBank/DDBJ whole genome shotgun (WGS) entry which is preliminary data.</text>
</comment>
<feature type="domain" description="Large ribosomal subunit protein uL11 C-terminal" evidence="1">
    <location>
        <begin position="140"/>
        <end position="184"/>
    </location>
</feature>
<dbReference type="AlphaFoldDB" id="A0AAP0G259"/>
<dbReference type="GO" id="GO:0006412">
    <property type="term" value="P:translation"/>
    <property type="evidence" value="ECO:0007669"/>
    <property type="project" value="InterPro"/>
</dbReference>
<sequence length="342" mass="38461">MSQLRESEVCAMIKIVIYFTLAKSKRRADDWLEDLRAAAGKRTSCATLATWRRHEATNAIIWKNMSILILVASLANPSTSISTIVRGSCYYNMKEEQANTRVVEDAWMDVFVGFKDSVALCCKMQLGEIFLPIPDVTSSSLTWFLKSAASIEFGSSCPGQVISSSITLCHVYEIAKSKQTDPYNQFMKSPSPVCRTGTVQVTPSLQVDDTLYMPTFSCNLLSGRLCQFSGQHSLHRPNMIQLTGWTLIISHWKVTMDEEMNTLTERGTWTLIRTLKEVDVVGCQWIFVIMFHPDGTVDRYKVRLVAKGFTQTYVLTFLTASHLLLASTQSGFYFLSLSTKNT</sequence>
<proteinExistence type="predicted"/>
<evidence type="ECO:0000259" key="1">
    <source>
        <dbReference type="Pfam" id="PF00298"/>
    </source>
</evidence>
<organism evidence="2 3">
    <name type="scientific">Platanthera zijinensis</name>
    <dbReference type="NCBI Taxonomy" id="2320716"/>
    <lineage>
        <taxon>Eukaryota</taxon>
        <taxon>Viridiplantae</taxon>
        <taxon>Streptophyta</taxon>
        <taxon>Embryophyta</taxon>
        <taxon>Tracheophyta</taxon>
        <taxon>Spermatophyta</taxon>
        <taxon>Magnoliopsida</taxon>
        <taxon>Liliopsida</taxon>
        <taxon>Asparagales</taxon>
        <taxon>Orchidaceae</taxon>
        <taxon>Orchidoideae</taxon>
        <taxon>Orchideae</taxon>
        <taxon>Orchidinae</taxon>
        <taxon>Platanthera</taxon>
    </lineage>
</organism>
<reference evidence="2 3" key="1">
    <citation type="journal article" date="2022" name="Nat. Plants">
        <title>Genomes of leafy and leafless Platanthera orchids illuminate the evolution of mycoheterotrophy.</title>
        <authorList>
            <person name="Li M.H."/>
            <person name="Liu K.W."/>
            <person name="Li Z."/>
            <person name="Lu H.C."/>
            <person name="Ye Q.L."/>
            <person name="Zhang D."/>
            <person name="Wang J.Y."/>
            <person name="Li Y.F."/>
            <person name="Zhong Z.M."/>
            <person name="Liu X."/>
            <person name="Yu X."/>
            <person name="Liu D.K."/>
            <person name="Tu X.D."/>
            <person name="Liu B."/>
            <person name="Hao Y."/>
            <person name="Liao X.Y."/>
            <person name="Jiang Y.T."/>
            <person name="Sun W.H."/>
            <person name="Chen J."/>
            <person name="Chen Y.Q."/>
            <person name="Ai Y."/>
            <person name="Zhai J.W."/>
            <person name="Wu S.S."/>
            <person name="Zhou Z."/>
            <person name="Hsiao Y.Y."/>
            <person name="Wu W.L."/>
            <person name="Chen Y.Y."/>
            <person name="Lin Y.F."/>
            <person name="Hsu J.L."/>
            <person name="Li C.Y."/>
            <person name="Wang Z.W."/>
            <person name="Zhao X."/>
            <person name="Zhong W.Y."/>
            <person name="Ma X.K."/>
            <person name="Ma L."/>
            <person name="Huang J."/>
            <person name="Chen G.Z."/>
            <person name="Huang M.Z."/>
            <person name="Huang L."/>
            <person name="Peng D.H."/>
            <person name="Luo Y.B."/>
            <person name="Zou S.Q."/>
            <person name="Chen S.P."/>
            <person name="Lan S."/>
            <person name="Tsai W.C."/>
            <person name="Van de Peer Y."/>
            <person name="Liu Z.J."/>
        </authorList>
    </citation>
    <scope>NUCLEOTIDE SEQUENCE [LARGE SCALE GENOMIC DNA]</scope>
    <source>
        <strain evidence="2">Lor287</strain>
    </source>
</reference>
<dbReference type="SUPFAM" id="SSF46906">
    <property type="entry name" value="Ribosomal protein L11, C-terminal domain"/>
    <property type="match status" value="1"/>
</dbReference>
<accession>A0AAP0G259</accession>
<evidence type="ECO:0000313" key="2">
    <source>
        <dbReference type="EMBL" id="KAK8934190.1"/>
    </source>
</evidence>
<dbReference type="InterPro" id="IPR020783">
    <property type="entry name" value="Ribosomal_uL11_C"/>
</dbReference>
<dbReference type="GO" id="GO:0003735">
    <property type="term" value="F:structural constituent of ribosome"/>
    <property type="evidence" value="ECO:0007669"/>
    <property type="project" value="InterPro"/>
</dbReference>
<evidence type="ECO:0000313" key="3">
    <source>
        <dbReference type="Proteomes" id="UP001418222"/>
    </source>
</evidence>
<dbReference type="InterPro" id="IPR036769">
    <property type="entry name" value="Ribosomal_uL11_C_sf"/>
</dbReference>